<dbReference type="SUPFAM" id="SSF102891">
    <property type="entry name" value="Hypothetical protein Ta1206"/>
    <property type="match status" value="1"/>
</dbReference>
<sequence length="103" mass="11350">MNEIPYSSVRLKIVEADGNKLLGVEIELPNSPPLVLIRGSRGFVMCGYLDIDTAEKLGAIAVKVRGVKNVEEMLEKEICEVTSKARDIGFNTGVKVKDIIKYL</sequence>
<accession>A0A7C4D8M2</accession>
<dbReference type="Pfam" id="PF08827">
    <property type="entry name" value="DUF1805"/>
    <property type="match status" value="1"/>
</dbReference>
<reference evidence="1" key="1">
    <citation type="journal article" date="2020" name="mSystems">
        <title>Genome- and Community-Level Interaction Insights into Carbon Utilization and Element Cycling Functions of Hydrothermarchaeota in Hydrothermal Sediment.</title>
        <authorList>
            <person name="Zhou Z."/>
            <person name="Liu Y."/>
            <person name="Xu W."/>
            <person name="Pan J."/>
            <person name="Luo Z.H."/>
            <person name="Li M."/>
        </authorList>
    </citation>
    <scope>NUCLEOTIDE SEQUENCE [LARGE SCALE GENOMIC DNA]</scope>
    <source>
        <strain evidence="2">SpSt-622</strain>
        <strain evidence="1">SpSt-642</strain>
    </source>
</reference>
<dbReference type="InterPro" id="IPR036493">
    <property type="entry name" value="YunC_sf"/>
</dbReference>
<organism evidence="1">
    <name type="scientific">Staphylothermus marinus</name>
    <dbReference type="NCBI Taxonomy" id="2280"/>
    <lineage>
        <taxon>Archaea</taxon>
        <taxon>Thermoproteota</taxon>
        <taxon>Thermoprotei</taxon>
        <taxon>Desulfurococcales</taxon>
        <taxon>Desulfurococcaceae</taxon>
        <taxon>Staphylothermus</taxon>
    </lineage>
</organism>
<dbReference type="EMBL" id="DTAN01000006">
    <property type="protein sequence ID" value="HGU64611.1"/>
    <property type="molecule type" value="Genomic_DNA"/>
</dbReference>
<dbReference type="AlphaFoldDB" id="A0A7C4D8M2"/>
<dbReference type="EMBL" id="DTBJ01000025">
    <property type="protein sequence ID" value="HGM58656.1"/>
    <property type="molecule type" value="Genomic_DNA"/>
</dbReference>
<name>A0A7C4D8M2_STAMA</name>
<dbReference type="Gene3D" id="3.30.1980.10">
    <property type="entry name" value="Hypothetical protein YunC"/>
    <property type="match status" value="1"/>
</dbReference>
<gene>
    <name evidence="2" type="ORF">ENT92_00105</name>
    <name evidence="1" type="ORF">ENU14_03595</name>
</gene>
<evidence type="ECO:0000313" key="2">
    <source>
        <dbReference type="EMBL" id="HGU64611.1"/>
    </source>
</evidence>
<evidence type="ECO:0000313" key="1">
    <source>
        <dbReference type="EMBL" id="HGM58656.1"/>
    </source>
</evidence>
<comment type="caution">
    <text evidence="1">The sequence shown here is derived from an EMBL/GenBank/DDBJ whole genome shotgun (WGS) entry which is preliminary data.</text>
</comment>
<protein>
    <submittedName>
        <fullName evidence="1">DUF1805 domain-containing protein</fullName>
    </submittedName>
</protein>
<proteinExistence type="predicted"/>
<dbReference type="InterPro" id="IPR014931">
    <property type="entry name" value="DUF1805"/>
</dbReference>